<organism evidence="1 2">
    <name type="scientific">Puccinia sorghi</name>
    <dbReference type="NCBI Taxonomy" id="27349"/>
    <lineage>
        <taxon>Eukaryota</taxon>
        <taxon>Fungi</taxon>
        <taxon>Dikarya</taxon>
        <taxon>Basidiomycota</taxon>
        <taxon>Pucciniomycotina</taxon>
        <taxon>Pucciniomycetes</taxon>
        <taxon>Pucciniales</taxon>
        <taxon>Pucciniaceae</taxon>
        <taxon>Puccinia</taxon>
    </lineage>
</organism>
<dbReference type="EMBL" id="LAVV01012751">
    <property type="protein sequence ID" value="KNZ46360.1"/>
    <property type="molecule type" value="Genomic_DNA"/>
</dbReference>
<dbReference type="VEuPathDB" id="FungiDB:VP01_7330g3"/>
<sequence>MTALLKLQGVLTSINNTAVALGDSDNAELTMLLLEKMDSVTHNNVITADNSESAQKIWLSIKERIASSQASNCAQMFNDLLYVKFQEDSVKTFVTDIKVAIKKLAEVKESTSTATKAALYLSKGKNTNKYNGKKRNGNQSINSKLCRSGYHNQKQDVNHSSDNCWHLHPDKAPDWWKESQAQWKAGKEKEKENYYLLLLTLWEEEWH</sequence>
<name>A0A0L6UF21_9BASI</name>
<protein>
    <submittedName>
        <fullName evidence="1">Uncharacterized protein</fullName>
    </submittedName>
</protein>
<dbReference type="Proteomes" id="UP000037035">
    <property type="component" value="Unassembled WGS sequence"/>
</dbReference>
<dbReference type="OrthoDB" id="7691805at2759"/>
<dbReference type="AlphaFoldDB" id="A0A0L6UF21"/>
<keyword evidence="2" id="KW-1185">Reference proteome</keyword>
<evidence type="ECO:0000313" key="2">
    <source>
        <dbReference type="Proteomes" id="UP000037035"/>
    </source>
</evidence>
<evidence type="ECO:0000313" key="1">
    <source>
        <dbReference type="EMBL" id="KNZ46360.1"/>
    </source>
</evidence>
<gene>
    <name evidence="1" type="ORF">VP01_7330g3</name>
</gene>
<proteinExistence type="predicted"/>
<reference evidence="1 2" key="1">
    <citation type="submission" date="2015-08" db="EMBL/GenBank/DDBJ databases">
        <title>Next Generation Sequencing and Analysis of the Genome of Puccinia sorghi L Schw, the Causal Agent of Maize Common Rust.</title>
        <authorList>
            <person name="Rochi L."/>
            <person name="Burguener G."/>
            <person name="Darino M."/>
            <person name="Turjanski A."/>
            <person name="Kreff E."/>
            <person name="Dieguez M.J."/>
            <person name="Sacco F."/>
        </authorList>
    </citation>
    <scope>NUCLEOTIDE SEQUENCE [LARGE SCALE GENOMIC DNA]</scope>
    <source>
        <strain evidence="1 2">RO10H11247</strain>
    </source>
</reference>
<comment type="caution">
    <text evidence="1">The sequence shown here is derived from an EMBL/GenBank/DDBJ whole genome shotgun (WGS) entry which is preliminary data.</text>
</comment>
<accession>A0A0L6UF21</accession>